<feature type="transmembrane region" description="Helical" evidence="5">
    <location>
        <begin position="198"/>
        <end position="218"/>
    </location>
</feature>
<evidence type="ECO:0000256" key="2">
    <source>
        <dbReference type="ARBA" id="ARBA00022692"/>
    </source>
</evidence>
<organism evidence="6 7">
    <name type="scientific">Coprinopsis cinerea (strain Okayama-7 / 130 / ATCC MYA-4618 / FGSC 9003)</name>
    <name type="common">Inky cap fungus</name>
    <name type="synonym">Hormographiella aspergillata</name>
    <dbReference type="NCBI Taxonomy" id="240176"/>
    <lineage>
        <taxon>Eukaryota</taxon>
        <taxon>Fungi</taxon>
        <taxon>Dikarya</taxon>
        <taxon>Basidiomycota</taxon>
        <taxon>Agaricomycotina</taxon>
        <taxon>Agaricomycetes</taxon>
        <taxon>Agaricomycetidae</taxon>
        <taxon>Agaricales</taxon>
        <taxon>Agaricineae</taxon>
        <taxon>Psathyrellaceae</taxon>
        <taxon>Coprinopsis</taxon>
    </lineage>
</organism>
<protein>
    <submittedName>
        <fullName evidence="6">Tetraspanin Tsp2</fullName>
    </submittedName>
</protein>
<dbReference type="eggNOG" id="ENOG502S28M">
    <property type="taxonomic scope" value="Eukaryota"/>
</dbReference>
<dbReference type="AlphaFoldDB" id="A8NSF0"/>
<dbReference type="Proteomes" id="UP000001861">
    <property type="component" value="Unassembled WGS sequence"/>
</dbReference>
<evidence type="ECO:0000256" key="5">
    <source>
        <dbReference type="SAM" id="Phobius"/>
    </source>
</evidence>
<sequence>MLGASTGGLSSGDASNVSLSVNYLPTKFSSGMLNAELEGKSGTRRRRGKGAIRDVDVMLKVPKMGGGLDAFKAGEARMGGEDEDADLYDTSRSTSSSFGKVMFWKKDKKRRQGSSPPKEMRWNRFKWILFISNTVLTIYSFACLIVCLLLWFGAWQHADVVRVGNRTELIISTLASCMGLFTCLLGWAGILMNNRVFLAIYSFLLWITFIFLVIPGYLTYKRRTFNLEGKINAQWSRDLGPVGRITIQNSLSCCGYFSPYVEATVSQTCYSRSVLPGCKKAYIDFERDVLQKWYTVVFAIVPVHLVIMTAALLCSNHVTYRFGKGMMPKRYRLSLSSMALIMENYAQQLVERYGTDVASDIMSQSKSQVKLGSQLPQDMAPTLPYLALGNVGSLSSAGTSLLNNSSK</sequence>
<evidence type="ECO:0000256" key="3">
    <source>
        <dbReference type="ARBA" id="ARBA00022989"/>
    </source>
</evidence>
<proteinExistence type="predicted"/>
<dbReference type="RefSeq" id="XP_001835997.1">
    <property type="nucleotide sequence ID" value="XM_001835945.1"/>
</dbReference>
<evidence type="ECO:0000256" key="4">
    <source>
        <dbReference type="ARBA" id="ARBA00023136"/>
    </source>
</evidence>
<keyword evidence="4 5" id="KW-0472">Membrane</keyword>
<dbReference type="GO" id="GO:0016020">
    <property type="term" value="C:membrane"/>
    <property type="evidence" value="ECO:0007669"/>
    <property type="project" value="UniProtKB-SubCell"/>
</dbReference>
<dbReference type="InParanoid" id="A8NSF0"/>
<feature type="transmembrane region" description="Helical" evidence="5">
    <location>
        <begin position="293"/>
        <end position="314"/>
    </location>
</feature>
<dbReference type="STRING" id="240176.A8NSF0"/>
<dbReference type="OrthoDB" id="2156690at2759"/>
<dbReference type="GeneID" id="6012537"/>
<feature type="transmembrane region" description="Helical" evidence="5">
    <location>
        <begin position="127"/>
        <end position="154"/>
    </location>
</feature>
<evidence type="ECO:0000313" key="7">
    <source>
        <dbReference type="Proteomes" id="UP000001861"/>
    </source>
</evidence>
<dbReference type="EMBL" id="AACS02000008">
    <property type="protein sequence ID" value="EAU85773.1"/>
    <property type="molecule type" value="Genomic_DNA"/>
</dbReference>
<evidence type="ECO:0000256" key="1">
    <source>
        <dbReference type="ARBA" id="ARBA00004141"/>
    </source>
</evidence>
<dbReference type="InterPro" id="IPR018499">
    <property type="entry name" value="Tetraspanin/Peripherin"/>
</dbReference>
<dbReference type="KEGG" id="cci:CC1G_04990"/>
<comment type="caution">
    <text evidence="6">The sequence shown here is derived from an EMBL/GenBank/DDBJ whole genome shotgun (WGS) entry which is preliminary data.</text>
</comment>
<accession>A8NSF0</accession>
<keyword evidence="2 5" id="KW-0812">Transmembrane</keyword>
<dbReference type="Pfam" id="PF00335">
    <property type="entry name" value="Tetraspanin"/>
    <property type="match status" value="1"/>
</dbReference>
<name>A8NSF0_COPC7</name>
<reference evidence="6 7" key="1">
    <citation type="journal article" date="2010" name="Proc. Natl. Acad. Sci. U.S.A.">
        <title>Insights into evolution of multicellular fungi from the assembled chromosomes of the mushroom Coprinopsis cinerea (Coprinus cinereus).</title>
        <authorList>
            <person name="Stajich J.E."/>
            <person name="Wilke S.K."/>
            <person name="Ahren D."/>
            <person name="Au C.H."/>
            <person name="Birren B.W."/>
            <person name="Borodovsky M."/>
            <person name="Burns C."/>
            <person name="Canback B."/>
            <person name="Casselton L.A."/>
            <person name="Cheng C.K."/>
            <person name="Deng J."/>
            <person name="Dietrich F.S."/>
            <person name="Fargo D.C."/>
            <person name="Farman M.L."/>
            <person name="Gathman A.C."/>
            <person name="Goldberg J."/>
            <person name="Guigo R."/>
            <person name="Hoegger P.J."/>
            <person name="Hooker J.B."/>
            <person name="Huggins A."/>
            <person name="James T.Y."/>
            <person name="Kamada T."/>
            <person name="Kilaru S."/>
            <person name="Kodira C."/>
            <person name="Kues U."/>
            <person name="Kupfer D."/>
            <person name="Kwan H.S."/>
            <person name="Lomsadze A."/>
            <person name="Li W."/>
            <person name="Lilly W.W."/>
            <person name="Ma L.J."/>
            <person name="Mackey A.J."/>
            <person name="Manning G."/>
            <person name="Martin F."/>
            <person name="Muraguchi H."/>
            <person name="Natvig D.O."/>
            <person name="Palmerini H."/>
            <person name="Ramesh M.A."/>
            <person name="Rehmeyer C.J."/>
            <person name="Roe B.A."/>
            <person name="Shenoy N."/>
            <person name="Stanke M."/>
            <person name="Ter-Hovhannisyan V."/>
            <person name="Tunlid A."/>
            <person name="Velagapudi R."/>
            <person name="Vision T.J."/>
            <person name="Zeng Q."/>
            <person name="Zolan M.E."/>
            <person name="Pukkila P.J."/>
        </authorList>
    </citation>
    <scope>NUCLEOTIDE SEQUENCE [LARGE SCALE GENOMIC DNA]</scope>
    <source>
        <strain evidence="7">Okayama-7 / 130 / ATCC MYA-4618 / FGSC 9003</strain>
    </source>
</reference>
<dbReference type="OMA" id="CKKAYID"/>
<keyword evidence="7" id="KW-1185">Reference proteome</keyword>
<dbReference type="VEuPathDB" id="FungiDB:CC1G_04990"/>
<feature type="transmembrane region" description="Helical" evidence="5">
    <location>
        <begin position="169"/>
        <end position="191"/>
    </location>
</feature>
<comment type="subcellular location">
    <subcellularLocation>
        <location evidence="1">Membrane</location>
        <topology evidence="1">Multi-pass membrane protein</topology>
    </subcellularLocation>
</comment>
<keyword evidence="3 5" id="KW-1133">Transmembrane helix</keyword>
<gene>
    <name evidence="6" type="ORF">CC1G_04990</name>
</gene>
<evidence type="ECO:0000313" key="6">
    <source>
        <dbReference type="EMBL" id="EAU85773.1"/>
    </source>
</evidence>